<accession>A0ABU9D662</accession>
<dbReference type="Proteomes" id="UP001446205">
    <property type="component" value="Unassembled WGS sequence"/>
</dbReference>
<feature type="binding site" evidence="5">
    <location>
        <position position="222"/>
    </location>
    <ligand>
        <name>substrate</name>
    </ligand>
</feature>
<feature type="binding site" evidence="5">
    <location>
        <position position="219"/>
    </location>
    <ligand>
        <name>Zn(2+)</name>
        <dbReference type="ChEBI" id="CHEBI:29105"/>
    </ligand>
</feature>
<dbReference type="InterPro" id="IPR050287">
    <property type="entry name" value="MTA/SAH_deaminase"/>
</dbReference>
<dbReference type="SUPFAM" id="SSF51338">
    <property type="entry name" value="Composite domain of metallo-dependent hydrolases"/>
    <property type="match status" value="1"/>
</dbReference>
<protein>
    <recommendedName>
        <fullName evidence="5">5-methylthioadenosine/S-adenosylhomocysteine deaminase</fullName>
        <shortName evidence="5">MTA/SAH deaminase</shortName>
        <ecNumber evidence="5">3.5.4.28</ecNumber>
        <ecNumber evidence="5">3.5.4.31</ecNumber>
    </recommendedName>
</protein>
<name>A0ABU9D662_9PROT</name>
<reference evidence="7 8" key="1">
    <citation type="submission" date="2024-04" db="EMBL/GenBank/DDBJ databases">
        <authorList>
            <person name="Abashina T."/>
            <person name="Shaikin A."/>
        </authorList>
    </citation>
    <scope>NUCLEOTIDE SEQUENCE [LARGE SCALE GENOMIC DNA]</scope>
    <source>
        <strain evidence="7 8">AAFK</strain>
    </source>
</reference>
<dbReference type="InterPro" id="IPR011059">
    <property type="entry name" value="Metal-dep_hydrolase_composite"/>
</dbReference>
<feature type="binding site" evidence="5">
    <location>
        <position position="99"/>
    </location>
    <ligand>
        <name>substrate</name>
    </ligand>
</feature>
<evidence type="ECO:0000313" key="7">
    <source>
        <dbReference type="EMBL" id="MEK8088332.1"/>
    </source>
</evidence>
<comment type="catalytic activity">
    <reaction evidence="5">
        <text>S-methyl-5'-thioadenosine + H2O + H(+) = S-methyl-5'-thioinosine + NH4(+)</text>
        <dbReference type="Rhea" id="RHEA:25025"/>
        <dbReference type="ChEBI" id="CHEBI:15377"/>
        <dbReference type="ChEBI" id="CHEBI:15378"/>
        <dbReference type="ChEBI" id="CHEBI:17509"/>
        <dbReference type="ChEBI" id="CHEBI:28938"/>
        <dbReference type="ChEBI" id="CHEBI:48595"/>
        <dbReference type="EC" id="3.5.4.31"/>
    </reaction>
</comment>
<keyword evidence="4 5" id="KW-0862">Zinc</keyword>
<comment type="caution">
    <text evidence="7">The sequence shown here is derived from an EMBL/GenBank/DDBJ whole genome shotgun (WGS) entry which is preliminary data.</text>
</comment>
<feature type="binding site" evidence="5">
    <location>
        <position position="192"/>
    </location>
    <ligand>
        <name>substrate</name>
    </ligand>
</feature>
<dbReference type="CDD" id="cd01298">
    <property type="entry name" value="ATZ_TRZ_like"/>
    <property type="match status" value="1"/>
</dbReference>
<evidence type="ECO:0000256" key="1">
    <source>
        <dbReference type="ARBA" id="ARBA00006745"/>
    </source>
</evidence>
<dbReference type="NCBIfam" id="NF006549">
    <property type="entry name" value="PRK09045.1"/>
    <property type="match status" value="1"/>
</dbReference>
<comment type="cofactor">
    <cofactor evidence="5">
        <name>Zn(2+)</name>
        <dbReference type="ChEBI" id="CHEBI:29105"/>
    </cofactor>
    <text evidence="5">Binds 1 zinc ion per subunit.</text>
</comment>
<keyword evidence="8" id="KW-1185">Reference proteome</keyword>
<dbReference type="Gene3D" id="2.30.40.10">
    <property type="entry name" value="Urease, subunit C, domain 1"/>
    <property type="match status" value="1"/>
</dbReference>
<evidence type="ECO:0000313" key="8">
    <source>
        <dbReference type="Proteomes" id="UP001446205"/>
    </source>
</evidence>
<dbReference type="InterPro" id="IPR023512">
    <property type="entry name" value="Deaminase_MtaD/DadD"/>
</dbReference>
<dbReference type="EMBL" id="JBBPCO010000001">
    <property type="protein sequence ID" value="MEK8088332.1"/>
    <property type="molecule type" value="Genomic_DNA"/>
</dbReference>
<dbReference type="EC" id="3.5.4.31" evidence="5"/>
<dbReference type="RefSeq" id="WP_341369398.1">
    <property type="nucleotide sequence ID" value="NZ_JBBPCO010000001.1"/>
</dbReference>
<feature type="binding site" evidence="5">
    <location>
        <position position="307"/>
    </location>
    <ligand>
        <name>substrate</name>
    </ligand>
</feature>
<dbReference type="Pfam" id="PF01979">
    <property type="entry name" value="Amidohydro_1"/>
    <property type="match status" value="1"/>
</dbReference>
<comment type="similarity">
    <text evidence="1">Belongs to the metallo-dependent hydrolases superfamily. ATZ/TRZ family.</text>
</comment>
<comment type="catalytic activity">
    <reaction evidence="5">
        <text>S-adenosyl-L-homocysteine + H2O + H(+) = S-inosyl-L-homocysteine + NH4(+)</text>
        <dbReference type="Rhea" id="RHEA:20716"/>
        <dbReference type="ChEBI" id="CHEBI:15377"/>
        <dbReference type="ChEBI" id="CHEBI:15378"/>
        <dbReference type="ChEBI" id="CHEBI:28938"/>
        <dbReference type="ChEBI" id="CHEBI:57856"/>
        <dbReference type="ChEBI" id="CHEBI:57985"/>
        <dbReference type="EC" id="3.5.4.28"/>
    </reaction>
</comment>
<dbReference type="HAMAP" id="MF_01281">
    <property type="entry name" value="MTA_SAH_deamin"/>
    <property type="match status" value="1"/>
</dbReference>
<dbReference type="PANTHER" id="PTHR43794">
    <property type="entry name" value="AMINOHYDROLASE SSNA-RELATED"/>
    <property type="match status" value="1"/>
</dbReference>
<comment type="function">
    <text evidence="5">Catalyzes the deamination of 5-methylthioadenosine and S-adenosyl-L-homocysteine into 5-methylthioinosine and S-inosyl-L-homocysteine, respectively. Is also able to deaminate adenosine.</text>
</comment>
<dbReference type="SUPFAM" id="SSF51556">
    <property type="entry name" value="Metallo-dependent hydrolases"/>
    <property type="match status" value="1"/>
</dbReference>
<gene>
    <name evidence="5" type="primary">mtaD</name>
    <name evidence="7" type="ORF">WOB96_01005</name>
</gene>
<evidence type="ECO:0000256" key="3">
    <source>
        <dbReference type="ARBA" id="ARBA00022801"/>
    </source>
</evidence>
<feature type="binding site" evidence="5">
    <location>
        <position position="70"/>
    </location>
    <ligand>
        <name>Zn(2+)</name>
        <dbReference type="ChEBI" id="CHEBI:29105"/>
    </ligand>
</feature>
<dbReference type="GO" id="GO:0016787">
    <property type="term" value="F:hydrolase activity"/>
    <property type="evidence" value="ECO:0007669"/>
    <property type="project" value="UniProtKB-KW"/>
</dbReference>
<keyword evidence="3 5" id="KW-0378">Hydrolase</keyword>
<evidence type="ECO:0000256" key="4">
    <source>
        <dbReference type="ARBA" id="ARBA00022833"/>
    </source>
</evidence>
<comment type="similarity">
    <text evidence="5">Belongs to the metallo-dependent hydrolases superfamily. MTA/SAH deaminase family.</text>
</comment>
<feature type="binding site" evidence="5">
    <location>
        <position position="72"/>
    </location>
    <ligand>
        <name>Zn(2+)</name>
        <dbReference type="ChEBI" id="CHEBI:29105"/>
    </ligand>
</feature>
<evidence type="ECO:0000259" key="6">
    <source>
        <dbReference type="Pfam" id="PF01979"/>
    </source>
</evidence>
<keyword evidence="2 5" id="KW-0479">Metal-binding</keyword>
<comment type="caution">
    <text evidence="5">Lacks conserved residue(s) required for the propagation of feature annotation.</text>
</comment>
<sequence>MPQRADTLIEARWIVPMTARDLVLEQHALVIQGGLIAAICPIEEARREWDCAETIKLPEHVLLPGFVNAHTHVAMTLFRGMADDLPLMDWLQNHIWPAEQRLVDRDFVRAGTRLACAEMIRNGTTCFNDMYFFPRETAETASDMGLRASIGHVIIDVPTRYAANAGEYLAKAEEMQATFQALPRISSMLAPHAPYTVSDDTLKQVLALAERLDLPLHMHIHETAAEVAQSVEKYGMRPLARLDQLGILSPRLLAIHMTQLTDEEIALCAARGVSIGHCPQSNHKLASGAAPIAALQGAGVGLALGTDGAASNNDLDMLAEMQSAALLAKGASADASVLPAWDALAMATLGGAQAIGIGDRAGSLAVGKMADCIAINLDHPATQPVFNVVSQIVYAAGRDQVTDVWVEGERLLASSSFTRIDWPALRQEVQDWRDRIRGK</sequence>
<evidence type="ECO:0000256" key="2">
    <source>
        <dbReference type="ARBA" id="ARBA00022723"/>
    </source>
</evidence>
<dbReference type="InterPro" id="IPR006680">
    <property type="entry name" value="Amidohydro-rel"/>
</dbReference>
<evidence type="ECO:0000256" key="5">
    <source>
        <dbReference type="HAMAP-Rule" id="MF_01281"/>
    </source>
</evidence>
<proteinExistence type="inferred from homology"/>
<dbReference type="Gene3D" id="3.20.20.140">
    <property type="entry name" value="Metal-dependent hydrolases"/>
    <property type="match status" value="1"/>
</dbReference>
<feature type="domain" description="Amidohydrolase-related" evidence="6">
    <location>
        <begin position="61"/>
        <end position="410"/>
    </location>
</feature>
<dbReference type="InterPro" id="IPR032466">
    <property type="entry name" value="Metal_Hydrolase"/>
</dbReference>
<organism evidence="7 8">
    <name type="scientific">Thermithiobacillus plumbiphilus</name>
    <dbReference type="NCBI Taxonomy" id="1729899"/>
    <lineage>
        <taxon>Bacteria</taxon>
        <taxon>Pseudomonadati</taxon>
        <taxon>Pseudomonadota</taxon>
        <taxon>Acidithiobacillia</taxon>
        <taxon>Acidithiobacillales</taxon>
        <taxon>Thermithiobacillaceae</taxon>
        <taxon>Thermithiobacillus</taxon>
    </lineage>
</organism>
<dbReference type="PANTHER" id="PTHR43794:SF11">
    <property type="entry name" value="AMIDOHYDROLASE-RELATED DOMAIN-CONTAINING PROTEIN"/>
    <property type="match status" value="1"/>
</dbReference>
<feature type="binding site" evidence="5">
    <location>
        <position position="307"/>
    </location>
    <ligand>
        <name>Zn(2+)</name>
        <dbReference type="ChEBI" id="CHEBI:29105"/>
    </ligand>
</feature>
<dbReference type="EC" id="3.5.4.28" evidence="5"/>